<feature type="non-terminal residue" evidence="1">
    <location>
        <position position="132"/>
    </location>
</feature>
<proteinExistence type="predicted"/>
<reference evidence="1" key="1">
    <citation type="submission" date="2014-05" db="EMBL/GenBank/DDBJ databases">
        <authorList>
            <person name="Chronopoulou M."/>
        </authorList>
    </citation>
    <scope>NUCLEOTIDE SEQUENCE</scope>
    <source>
        <tissue evidence="1">Whole organism</tissue>
    </source>
</reference>
<dbReference type="EMBL" id="HACA01018338">
    <property type="protein sequence ID" value="CDW35699.1"/>
    <property type="molecule type" value="Transcribed_RNA"/>
</dbReference>
<evidence type="ECO:0000313" key="1">
    <source>
        <dbReference type="EMBL" id="CDW35699.1"/>
    </source>
</evidence>
<accession>A0A0K2UBT6</accession>
<dbReference type="AlphaFoldDB" id="A0A0K2UBT6"/>
<sequence>LNDREKIVTIIMDEIYGPKNFEYTGGEFDGIEQGGDTTTQTLACVMIKSLSNKYEDTIAMVPLTKLDCKIMRRLLLSCKSNSGNRKFYTQELCNSTFDIDIVNPCNSEKKLFLLSDSEHIQQLIGKKVFKMP</sequence>
<name>A0A0K2UBT6_LEPSM</name>
<feature type="non-terminal residue" evidence="1">
    <location>
        <position position="1"/>
    </location>
</feature>
<organism evidence="1">
    <name type="scientific">Lepeophtheirus salmonis</name>
    <name type="common">Salmon louse</name>
    <name type="synonym">Caligus salmonis</name>
    <dbReference type="NCBI Taxonomy" id="72036"/>
    <lineage>
        <taxon>Eukaryota</taxon>
        <taxon>Metazoa</taxon>
        <taxon>Ecdysozoa</taxon>
        <taxon>Arthropoda</taxon>
        <taxon>Crustacea</taxon>
        <taxon>Multicrustacea</taxon>
        <taxon>Hexanauplia</taxon>
        <taxon>Copepoda</taxon>
        <taxon>Siphonostomatoida</taxon>
        <taxon>Caligidae</taxon>
        <taxon>Lepeophtheirus</taxon>
    </lineage>
</organism>
<protein>
    <submittedName>
        <fullName evidence="1">Uncharacterized protein</fullName>
    </submittedName>
</protein>